<protein>
    <submittedName>
        <fullName evidence="2">Uncharacterized protein</fullName>
    </submittedName>
</protein>
<accession>A0AAV9QYN8</accession>
<feature type="region of interest" description="Disordered" evidence="1">
    <location>
        <begin position="1"/>
        <end position="21"/>
    </location>
</feature>
<organism evidence="2 3">
    <name type="scientific">Crenichthys baileyi</name>
    <name type="common">White River springfish</name>
    <dbReference type="NCBI Taxonomy" id="28760"/>
    <lineage>
        <taxon>Eukaryota</taxon>
        <taxon>Metazoa</taxon>
        <taxon>Chordata</taxon>
        <taxon>Craniata</taxon>
        <taxon>Vertebrata</taxon>
        <taxon>Euteleostomi</taxon>
        <taxon>Actinopterygii</taxon>
        <taxon>Neopterygii</taxon>
        <taxon>Teleostei</taxon>
        <taxon>Neoteleostei</taxon>
        <taxon>Acanthomorphata</taxon>
        <taxon>Ovalentaria</taxon>
        <taxon>Atherinomorphae</taxon>
        <taxon>Cyprinodontiformes</taxon>
        <taxon>Goodeidae</taxon>
        <taxon>Crenichthys</taxon>
    </lineage>
</organism>
<feature type="compositionally biased region" description="Polar residues" evidence="1">
    <location>
        <begin position="1"/>
        <end position="14"/>
    </location>
</feature>
<comment type="caution">
    <text evidence="2">The sequence shown here is derived from an EMBL/GenBank/DDBJ whole genome shotgun (WGS) entry which is preliminary data.</text>
</comment>
<dbReference type="Proteomes" id="UP001311232">
    <property type="component" value="Unassembled WGS sequence"/>
</dbReference>
<sequence length="184" mass="20320">MQQISTPGGFTFQPSGPKGSAADWLEAVTTGDLQRSRGDHNEMDQLAKCRGFFFSMNRFSSIVYQQKQCVGSKQKPLSEKLMCRQILCWKTADSNSRPAYLSSQQLLVSDSKSEACRGDRRPVDPGAKAELIYWLMSPGDLSGVQKLSKLATITFFQGTLSNYAHTCPLAAHPAGFTDVLKKFL</sequence>
<evidence type="ECO:0000256" key="1">
    <source>
        <dbReference type="SAM" id="MobiDB-lite"/>
    </source>
</evidence>
<gene>
    <name evidence="2" type="ORF">CRENBAI_003903</name>
</gene>
<dbReference type="AlphaFoldDB" id="A0AAV9QYN8"/>
<reference evidence="2 3" key="1">
    <citation type="submission" date="2021-06" db="EMBL/GenBank/DDBJ databases">
        <authorList>
            <person name="Palmer J.M."/>
        </authorList>
    </citation>
    <scope>NUCLEOTIDE SEQUENCE [LARGE SCALE GENOMIC DNA]</scope>
    <source>
        <strain evidence="2 3">MEX-2019</strain>
        <tissue evidence="2">Muscle</tissue>
    </source>
</reference>
<evidence type="ECO:0000313" key="2">
    <source>
        <dbReference type="EMBL" id="KAK5601115.1"/>
    </source>
</evidence>
<evidence type="ECO:0000313" key="3">
    <source>
        <dbReference type="Proteomes" id="UP001311232"/>
    </source>
</evidence>
<dbReference type="EMBL" id="JAHHUM010002714">
    <property type="protein sequence ID" value="KAK5601115.1"/>
    <property type="molecule type" value="Genomic_DNA"/>
</dbReference>
<keyword evidence="3" id="KW-1185">Reference proteome</keyword>
<proteinExistence type="predicted"/>
<name>A0AAV9QYN8_9TELE</name>